<name>A0ACD3AFJ9_9AGAR</name>
<sequence length="192" mass="20809">MPTSFEEPTKVWRREIEGLNRWLSLSLLLLLLLLLLSLSLSLLSSSLGDRVLTAVSELEEEGGGVAAVTEEEEEAEERHLRVITALLENTELEEEEKQGNSDVMDVVELGKAVWPNEEEVGVAGGSDSAVFVMARTRSRRIRKAGLRGLDGGGDIGGDGDVVEGGGSVFLRSSLSYPKGYTSRIRLSSGKKH</sequence>
<gene>
    <name evidence="1" type="ORF">BDN72DRAFT_861400</name>
</gene>
<dbReference type="EMBL" id="ML208476">
    <property type="protein sequence ID" value="TFK64389.1"/>
    <property type="molecule type" value="Genomic_DNA"/>
</dbReference>
<evidence type="ECO:0000313" key="1">
    <source>
        <dbReference type="EMBL" id="TFK64389.1"/>
    </source>
</evidence>
<dbReference type="Proteomes" id="UP000308600">
    <property type="component" value="Unassembled WGS sequence"/>
</dbReference>
<proteinExistence type="predicted"/>
<organism evidence="1 2">
    <name type="scientific">Pluteus cervinus</name>
    <dbReference type="NCBI Taxonomy" id="181527"/>
    <lineage>
        <taxon>Eukaryota</taxon>
        <taxon>Fungi</taxon>
        <taxon>Dikarya</taxon>
        <taxon>Basidiomycota</taxon>
        <taxon>Agaricomycotina</taxon>
        <taxon>Agaricomycetes</taxon>
        <taxon>Agaricomycetidae</taxon>
        <taxon>Agaricales</taxon>
        <taxon>Pluteineae</taxon>
        <taxon>Pluteaceae</taxon>
        <taxon>Pluteus</taxon>
    </lineage>
</organism>
<protein>
    <submittedName>
        <fullName evidence="1">Uncharacterized protein</fullName>
    </submittedName>
</protein>
<reference evidence="1 2" key="1">
    <citation type="journal article" date="2019" name="Nat. Ecol. Evol.">
        <title>Megaphylogeny resolves global patterns of mushroom evolution.</title>
        <authorList>
            <person name="Varga T."/>
            <person name="Krizsan K."/>
            <person name="Foldi C."/>
            <person name="Dima B."/>
            <person name="Sanchez-Garcia M."/>
            <person name="Sanchez-Ramirez S."/>
            <person name="Szollosi G.J."/>
            <person name="Szarkandi J.G."/>
            <person name="Papp V."/>
            <person name="Albert L."/>
            <person name="Andreopoulos W."/>
            <person name="Angelini C."/>
            <person name="Antonin V."/>
            <person name="Barry K.W."/>
            <person name="Bougher N.L."/>
            <person name="Buchanan P."/>
            <person name="Buyck B."/>
            <person name="Bense V."/>
            <person name="Catcheside P."/>
            <person name="Chovatia M."/>
            <person name="Cooper J."/>
            <person name="Damon W."/>
            <person name="Desjardin D."/>
            <person name="Finy P."/>
            <person name="Geml J."/>
            <person name="Haridas S."/>
            <person name="Hughes K."/>
            <person name="Justo A."/>
            <person name="Karasinski D."/>
            <person name="Kautmanova I."/>
            <person name="Kiss B."/>
            <person name="Kocsube S."/>
            <person name="Kotiranta H."/>
            <person name="LaButti K.M."/>
            <person name="Lechner B.E."/>
            <person name="Liimatainen K."/>
            <person name="Lipzen A."/>
            <person name="Lukacs Z."/>
            <person name="Mihaltcheva S."/>
            <person name="Morgado L.N."/>
            <person name="Niskanen T."/>
            <person name="Noordeloos M.E."/>
            <person name="Ohm R.A."/>
            <person name="Ortiz-Santana B."/>
            <person name="Ovrebo C."/>
            <person name="Racz N."/>
            <person name="Riley R."/>
            <person name="Savchenko A."/>
            <person name="Shiryaev A."/>
            <person name="Soop K."/>
            <person name="Spirin V."/>
            <person name="Szebenyi C."/>
            <person name="Tomsovsky M."/>
            <person name="Tulloss R.E."/>
            <person name="Uehling J."/>
            <person name="Grigoriev I.V."/>
            <person name="Vagvolgyi C."/>
            <person name="Papp T."/>
            <person name="Martin F.M."/>
            <person name="Miettinen O."/>
            <person name="Hibbett D.S."/>
            <person name="Nagy L.G."/>
        </authorList>
    </citation>
    <scope>NUCLEOTIDE SEQUENCE [LARGE SCALE GENOMIC DNA]</scope>
    <source>
        <strain evidence="1 2">NL-1719</strain>
    </source>
</reference>
<keyword evidence="2" id="KW-1185">Reference proteome</keyword>
<accession>A0ACD3AFJ9</accession>
<evidence type="ECO:0000313" key="2">
    <source>
        <dbReference type="Proteomes" id="UP000308600"/>
    </source>
</evidence>